<protein>
    <submittedName>
        <fullName evidence="1">Unannotated protein</fullName>
    </submittedName>
</protein>
<dbReference type="Pfam" id="PF18854">
    <property type="entry name" value="baeRF_family10"/>
    <property type="match status" value="1"/>
</dbReference>
<dbReference type="InterPro" id="IPR041202">
    <property type="entry name" value="BaeRF_family10"/>
</dbReference>
<dbReference type="InterPro" id="IPR042226">
    <property type="entry name" value="eFR1_2_sf"/>
</dbReference>
<organism evidence="1">
    <name type="scientific">freshwater metagenome</name>
    <dbReference type="NCBI Taxonomy" id="449393"/>
    <lineage>
        <taxon>unclassified sequences</taxon>
        <taxon>metagenomes</taxon>
        <taxon>ecological metagenomes</taxon>
    </lineage>
</organism>
<dbReference type="Gene3D" id="3.30.420.60">
    <property type="entry name" value="eRF1 domain 2"/>
    <property type="match status" value="1"/>
</dbReference>
<evidence type="ECO:0000313" key="1">
    <source>
        <dbReference type="EMBL" id="CAB4347519.1"/>
    </source>
</evidence>
<dbReference type="AlphaFoldDB" id="A0A6J6A1Y7"/>
<proteinExistence type="predicted"/>
<gene>
    <name evidence="1" type="ORF">UFOPK3331_02250</name>
</gene>
<sequence length="372" mass="41286">MTVITEASIKELAGFKSSDAPVLSCYLDVDGRRHVRPKEYLLELESLKKQLLVTHKDQDFGVDLALMSEHVRTQLNRHGVRGIAMFSCAAKNYWKVIALPVSVANRLSANQSPVVGPLEAIVHELEPLGVLLADRQRARMFIFQFGEVVERTELFEPLPREYDRRDDASRGSREREQHHIDELAQQHFRHSTEAVFRLFQDKGFGRLSIGATDDVYAALEHHLHPYLRERLAPRIHVSVAASETEIAKAAFGIEHLVEVEREQSMVLKLRDALGAGSKAVAGLGAVLDRLNERRVATLLLSNGFEESGWSCPCGALAMKGPKCPVDGQEMSRVDDVVSDAVDAALLEGAQIVTCEANADLDVHGRIGALLRY</sequence>
<name>A0A6J6A1Y7_9ZZZZ</name>
<reference evidence="1" key="1">
    <citation type="submission" date="2020-05" db="EMBL/GenBank/DDBJ databases">
        <authorList>
            <person name="Chiriac C."/>
            <person name="Salcher M."/>
            <person name="Ghai R."/>
            <person name="Kavagutti S V."/>
        </authorList>
    </citation>
    <scope>NUCLEOTIDE SEQUENCE</scope>
</reference>
<dbReference type="EMBL" id="CAESAL010000183">
    <property type="protein sequence ID" value="CAB4347519.1"/>
    <property type="molecule type" value="Genomic_DNA"/>
</dbReference>
<accession>A0A6J6A1Y7</accession>